<keyword evidence="4" id="KW-1185">Reference proteome</keyword>
<sequence>MMKKILCAASLMYASHVTAAVFDLTAQLSPRLEQGCQSRGIVFDFYDEIDDEMHLKSSFKNQVAQHIEDGSQTSWGDKYVLKNAQYRGVKVKSIEFVTGRSKDRTQWIVFDIRTPEAKAKFNQIKFNRSQQPHMAPEIEKTSKEATVYCYIGNPFG</sequence>
<gene>
    <name evidence="3" type="ORF">GFH30_06930</name>
    <name evidence="2" type="ORF">GHJ48_08980</name>
</gene>
<dbReference type="Proteomes" id="UP000327478">
    <property type="component" value="Chromosome"/>
</dbReference>
<feature type="chain" id="PRO_5044623649" evidence="1">
    <location>
        <begin position="20"/>
        <end position="156"/>
    </location>
</feature>
<organism evidence="2 5">
    <name type="scientific">Acinetobacter wanghuae</name>
    <dbReference type="NCBI Taxonomy" id="2662362"/>
    <lineage>
        <taxon>Bacteria</taxon>
        <taxon>Pseudomonadati</taxon>
        <taxon>Pseudomonadota</taxon>
        <taxon>Gammaproteobacteria</taxon>
        <taxon>Moraxellales</taxon>
        <taxon>Moraxellaceae</taxon>
        <taxon>Acinetobacter</taxon>
    </lineage>
</organism>
<evidence type="ECO:0000256" key="1">
    <source>
        <dbReference type="SAM" id="SignalP"/>
    </source>
</evidence>
<keyword evidence="1" id="KW-0732">Signal</keyword>
<dbReference type="AlphaFoldDB" id="A0A5Q0P3Z8"/>
<dbReference type="Proteomes" id="UP000480556">
    <property type="component" value="Unassembled WGS sequence"/>
</dbReference>
<evidence type="ECO:0000313" key="5">
    <source>
        <dbReference type="Proteomes" id="UP000480556"/>
    </source>
</evidence>
<accession>A0A5Q0P3Z8</accession>
<name>A0A5Q0P3Z8_9GAMM</name>
<dbReference type="EMBL" id="CP045650">
    <property type="protein sequence ID" value="QGA11140.1"/>
    <property type="molecule type" value="Genomic_DNA"/>
</dbReference>
<evidence type="ECO:0000313" key="3">
    <source>
        <dbReference type="EMBL" id="QGA11140.1"/>
    </source>
</evidence>
<protein>
    <submittedName>
        <fullName evidence="2">Uncharacterized protein</fullName>
    </submittedName>
</protein>
<dbReference type="EMBL" id="WITK01000014">
    <property type="protein sequence ID" value="MQW92517.1"/>
    <property type="molecule type" value="Genomic_DNA"/>
</dbReference>
<proteinExistence type="predicted"/>
<reference evidence="4 5" key="1">
    <citation type="submission" date="2019-10" db="EMBL/GenBank/DDBJ databases">
        <authorList>
            <person name="Dong K."/>
        </authorList>
    </citation>
    <scope>NUCLEOTIDE SEQUENCE [LARGE SCALE GENOMIC DNA]</scope>
    <source>
        <strain evidence="3">Dk386</strain>
        <strain evidence="4">dk386</strain>
        <strain evidence="5">dk771</strain>
        <strain evidence="2">Dk771</strain>
    </source>
</reference>
<evidence type="ECO:0000313" key="2">
    <source>
        <dbReference type="EMBL" id="MQW92517.1"/>
    </source>
</evidence>
<feature type="signal peptide" evidence="1">
    <location>
        <begin position="1"/>
        <end position="19"/>
    </location>
</feature>
<dbReference type="RefSeq" id="WP_153371534.1">
    <property type="nucleotide sequence ID" value="NZ_CP045650.1"/>
</dbReference>
<evidence type="ECO:0000313" key="4">
    <source>
        <dbReference type="Proteomes" id="UP000327478"/>
    </source>
</evidence>